<proteinExistence type="inferred from homology"/>
<evidence type="ECO:0000256" key="2">
    <source>
        <dbReference type="ARBA" id="ARBA00023015"/>
    </source>
</evidence>
<dbReference type="GO" id="GO:0019344">
    <property type="term" value="P:cysteine biosynthetic process"/>
    <property type="evidence" value="ECO:0007669"/>
    <property type="project" value="TreeGrafter"/>
</dbReference>
<dbReference type="AlphaFoldDB" id="A0A4Q7NPP2"/>
<dbReference type="PROSITE" id="PS50931">
    <property type="entry name" value="HTH_LYSR"/>
    <property type="match status" value="1"/>
</dbReference>
<dbReference type="Gene3D" id="1.10.10.10">
    <property type="entry name" value="Winged helix-like DNA-binding domain superfamily/Winged helix DNA-binding domain"/>
    <property type="match status" value="1"/>
</dbReference>
<reference evidence="6 7" key="1">
    <citation type="submission" date="2019-02" db="EMBL/GenBank/DDBJ databases">
        <title>Genomic Encyclopedia of Type Strains, Phase IV (KMG-IV): sequencing the most valuable type-strain genomes for metagenomic binning, comparative biology and taxonomic classification.</title>
        <authorList>
            <person name="Goeker M."/>
        </authorList>
    </citation>
    <scope>NUCLEOTIDE SEQUENCE [LARGE SCALE GENOMIC DNA]</scope>
    <source>
        <strain evidence="6 7">K24</strain>
    </source>
</reference>
<dbReference type="InterPro" id="IPR000847">
    <property type="entry name" value="LysR_HTH_N"/>
</dbReference>
<accession>A0A4Q7NPP2</accession>
<dbReference type="CDD" id="cd08413">
    <property type="entry name" value="PBP2_CysB_like"/>
    <property type="match status" value="1"/>
</dbReference>
<dbReference type="NCBIfam" id="NF009327">
    <property type="entry name" value="PRK12684.1"/>
    <property type="match status" value="1"/>
</dbReference>
<keyword evidence="4" id="KW-0804">Transcription</keyword>
<feature type="domain" description="HTH lysR-type" evidence="5">
    <location>
        <begin position="20"/>
        <end position="78"/>
    </location>
</feature>
<dbReference type="InterPro" id="IPR005119">
    <property type="entry name" value="LysR_subst-bd"/>
</dbReference>
<dbReference type="EMBL" id="SGXC01000001">
    <property type="protein sequence ID" value="RZS86540.1"/>
    <property type="molecule type" value="Genomic_DNA"/>
</dbReference>
<dbReference type="SUPFAM" id="SSF46785">
    <property type="entry name" value="Winged helix' DNA-binding domain"/>
    <property type="match status" value="1"/>
</dbReference>
<dbReference type="GO" id="GO:0003700">
    <property type="term" value="F:DNA-binding transcription factor activity"/>
    <property type="evidence" value="ECO:0007669"/>
    <property type="project" value="InterPro"/>
</dbReference>
<comment type="caution">
    <text evidence="6">The sequence shown here is derived from an EMBL/GenBank/DDBJ whole genome shotgun (WGS) entry which is preliminary data.</text>
</comment>
<protein>
    <submittedName>
        <fullName evidence="6">LysR family cys regulon transcriptional activator</fullName>
    </submittedName>
</protein>
<evidence type="ECO:0000256" key="4">
    <source>
        <dbReference type="ARBA" id="ARBA00023163"/>
    </source>
</evidence>
<dbReference type="GO" id="GO:0000976">
    <property type="term" value="F:transcription cis-regulatory region binding"/>
    <property type="evidence" value="ECO:0007669"/>
    <property type="project" value="TreeGrafter"/>
</dbReference>
<gene>
    <name evidence="6" type="ORF">EV675_2583</name>
</gene>
<name>A0A4Q7NPP2_9BURK</name>
<dbReference type="PANTHER" id="PTHR30126">
    <property type="entry name" value="HTH-TYPE TRANSCRIPTIONAL REGULATOR"/>
    <property type="match status" value="1"/>
</dbReference>
<dbReference type="InterPro" id="IPR037423">
    <property type="entry name" value="CysB_PBP2"/>
</dbReference>
<dbReference type="PRINTS" id="PR00039">
    <property type="entry name" value="HTHLYSR"/>
</dbReference>
<keyword evidence="7" id="KW-1185">Reference proteome</keyword>
<dbReference type="InterPro" id="IPR036390">
    <property type="entry name" value="WH_DNA-bd_sf"/>
</dbReference>
<dbReference type="InterPro" id="IPR036388">
    <property type="entry name" value="WH-like_DNA-bd_sf"/>
</dbReference>
<organism evidence="6 7">
    <name type="scientific">Pigmentiphaga kullae</name>
    <dbReference type="NCBI Taxonomy" id="151784"/>
    <lineage>
        <taxon>Bacteria</taxon>
        <taxon>Pseudomonadati</taxon>
        <taxon>Pseudomonadota</taxon>
        <taxon>Betaproteobacteria</taxon>
        <taxon>Burkholderiales</taxon>
        <taxon>Alcaligenaceae</taxon>
        <taxon>Pigmentiphaga</taxon>
    </lineage>
</organism>
<dbReference type="Pfam" id="PF00126">
    <property type="entry name" value="HTH_1"/>
    <property type="match status" value="1"/>
</dbReference>
<dbReference type="Gene3D" id="3.40.190.10">
    <property type="entry name" value="Periplasmic binding protein-like II"/>
    <property type="match status" value="2"/>
</dbReference>
<evidence type="ECO:0000256" key="3">
    <source>
        <dbReference type="ARBA" id="ARBA00023125"/>
    </source>
</evidence>
<dbReference type="Proteomes" id="UP000292445">
    <property type="component" value="Unassembled WGS sequence"/>
</dbReference>
<keyword evidence="2" id="KW-0805">Transcription regulation</keyword>
<evidence type="ECO:0000313" key="6">
    <source>
        <dbReference type="EMBL" id="RZS86540.1"/>
    </source>
</evidence>
<dbReference type="PANTHER" id="PTHR30126:SF6">
    <property type="entry name" value="HTH-TYPE TRANSCRIPTIONAL REGULATOR CYSB-RELATED"/>
    <property type="match status" value="1"/>
</dbReference>
<evidence type="ECO:0000256" key="1">
    <source>
        <dbReference type="ARBA" id="ARBA00009437"/>
    </source>
</evidence>
<dbReference type="Pfam" id="PF03466">
    <property type="entry name" value="LysR_substrate"/>
    <property type="match status" value="1"/>
</dbReference>
<keyword evidence="3" id="KW-0238">DNA-binding</keyword>
<sequence>MGCHDPASGLDGRSIVNRTMNLQQFKFVRETVRRDFNLTEAARMLYTSQPGVSKAIIELEDELGVKIFERHGKRIKGLTKPGLAVSQIVDRIMREVDNLKKVSDEYARRDEGGLTIACTHTQARYALPQVIPAFRKLFPKVHLSLIQGSPGQLADMVLNEQADLAVATEALALTPGMVTLPCYTWEHVVVVTPDHPLAQLTSSQAKKLTLEQLAQYPIITYDRAFAGRSAIDQAFGSQDVHPDFVLEAIDADVIKTYVELGLGVGIIAGVAYDPRRDTGLVGLPVGRLFGMHTSRIGVKSGTFLRDYVYTFVELLAPSLTREVVQDAIKPSDQG</sequence>
<dbReference type="SUPFAM" id="SSF53850">
    <property type="entry name" value="Periplasmic binding protein-like II"/>
    <property type="match status" value="1"/>
</dbReference>
<comment type="similarity">
    <text evidence="1">Belongs to the LysR transcriptional regulatory family.</text>
</comment>
<evidence type="ECO:0000259" key="5">
    <source>
        <dbReference type="PROSITE" id="PS50931"/>
    </source>
</evidence>
<evidence type="ECO:0000313" key="7">
    <source>
        <dbReference type="Proteomes" id="UP000292445"/>
    </source>
</evidence>